<keyword evidence="2" id="KW-0472">Membrane</keyword>
<reference evidence="3 4" key="1">
    <citation type="submission" date="2017-10" db="EMBL/GenBank/DDBJ databases">
        <title>Draft genome of Lysinibacillus fusiformis strain Juneja, a laboratory-derived pathogen of Drosophila melanogaster.</title>
        <authorList>
            <person name="Smith B.R."/>
            <person name="Unckless R.L."/>
        </authorList>
    </citation>
    <scope>NUCLEOTIDE SEQUENCE [LARGE SCALE GENOMIC DNA]</scope>
    <source>
        <strain evidence="3 4">Juneja</strain>
    </source>
</reference>
<keyword evidence="2" id="KW-1133">Transmembrane helix</keyword>
<keyword evidence="2" id="KW-0812">Transmembrane</keyword>
<keyword evidence="1" id="KW-0175">Coiled coil</keyword>
<gene>
    <name evidence="3" type="ORF">CRI88_00770</name>
</gene>
<organism evidence="3 4">
    <name type="scientific">Lysinibacillus fusiformis</name>
    <dbReference type="NCBI Taxonomy" id="28031"/>
    <lineage>
        <taxon>Bacteria</taxon>
        <taxon>Bacillati</taxon>
        <taxon>Bacillota</taxon>
        <taxon>Bacilli</taxon>
        <taxon>Bacillales</taxon>
        <taxon>Bacillaceae</taxon>
        <taxon>Lysinibacillus</taxon>
    </lineage>
</organism>
<proteinExistence type="predicted"/>
<feature type="transmembrane region" description="Helical" evidence="2">
    <location>
        <begin position="7"/>
        <end position="25"/>
    </location>
</feature>
<feature type="coiled-coil region" evidence="1">
    <location>
        <begin position="40"/>
        <end position="67"/>
    </location>
</feature>
<dbReference type="RefSeq" id="WP_058844247.1">
    <property type="nucleotide sequence ID" value="NZ_PDFK01000001.1"/>
</dbReference>
<sequence length="248" mass="28427">MNNKIASILICVLLVTIGVIGYFVYNEYQIDSANDESNVSKGKELEYEEFEENLEDAEINNEVVEEDTELIREIKNKISSAHSSDSYEGFIEAYKLSQGVDTEDEEFNILLTFAKMRITTWNAAKESVGESFTPLLSSGDQREIQDVASLVHPDYYNGMMADTIIEIVYRHMSREKWMEIYNKANGIYMGEPIIGMTKQDIIDKTTWGRPTKINKTENINGVSEQWVYPNHQYLYIEDGILTSISTSY</sequence>
<evidence type="ECO:0000256" key="2">
    <source>
        <dbReference type="SAM" id="Phobius"/>
    </source>
</evidence>
<accession>A0A2I0V3L3</accession>
<name>A0A2I0V3L3_9BACI</name>
<dbReference type="EMBL" id="PDFK01000001">
    <property type="protein sequence ID" value="PKU52894.1"/>
    <property type="molecule type" value="Genomic_DNA"/>
</dbReference>
<dbReference type="AlphaFoldDB" id="A0A2I0V3L3"/>
<comment type="caution">
    <text evidence="3">The sequence shown here is derived from an EMBL/GenBank/DDBJ whole genome shotgun (WGS) entry which is preliminary data.</text>
</comment>
<dbReference type="Proteomes" id="UP000234956">
    <property type="component" value="Unassembled WGS sequence"/>
</dbReference>
<evidence type="ECO:0000313" key="4">
    <source>
        <dbReference type="Proteomes" id="UP000234956"/>
    </source>
</evidence>
<evidence type="ECO:0000256" key="1">
    <source>
        <dbReference type="SAM" id="Coils"/>
    </source>
</evidence>
<protein>
    <submittedName>
        <fullName evidence="3">Uncharacterized protein</fullName>
    </submittedName>
</protein>
<evidence type="ECO:0000313" key="3">
    <source>
        <dbReference type="EMBL" id="PKU52894.1"/>
    </source>
</evidence>